<sequence length="200" mass="21509">MGGPRFFAARDLVFSGTPDLPGQRERREEGEPGERRAARSPCPEGQAEPRAADRSPSPGWLSERRLAADTPGKRCGGRGRAPASAAASWEQRPGPAGVQKGVRKKSAVETAVVEGPRRAQEVWDYGNDPWCVDNLLDYDETSLEEEELVDDGAEESWWEQGSISFVAGYAGPDSGSSVGVRRRPQWAAEGTGAATVNTGR</sequence>
<feature type="region of interest" description="Disordered" evidence="1">
    <location>
        <begin position="1"/>
        <end position="115"/>
    </location>
</feature>
<feature type="region of interest" description="Disordered" evidence="1">
    <location>
        <begin position="174"/>
        <end position="200"/>
    </location>
</feature>
<dbReference type="Proteomes" id="UP001066276">
    <property type="component" value="Chromosome 1_2"/>
</dbReference>
<dbReference type="AlphaFoldDB" id="A0AAV7W773"/>
<protein>
    <submittedName>
        <fullName evidence="2">Uncharacterized protein</fullName>
    </submittedName>
</protein>
<gene>
    <name evidence="2" type="ORF">NDU88_004219</name>
</gene>
<keyword evidence="3" id="KW-1185">Reference proteome</keyword>
<name>A0AAV7W773_PLEWA</name>
<proteinExistence type="predicted"/>
<reference evidence="2" key="1">
    <citation type="journal article" date="2022" name="bioRxiv">
        <title>Sequencing and chromosome-scale assembly of the giantPleurodeles waltlgenome.</title>
        <authorList>
            <person name="Brown T."/>
            <person name="Elewa A."/>
            <person name="Iarovenko S."/>
            <person name="Subramanian E."/>
            <person name="Araus A.J."/>
            <person name="Petzold A."/>
            <person name="Susuki M."/>
            <person name="Suzuki K.-i.T."/>
            <person name="Hayashi T."/>
            <person name="Toyoda A."/>
            <person name="Oliveira C."/>
            <person name="Osipova E."/>
            <person name="Leigh N.D."/>
            <person name="Simon A."/>
            <person name="Yun M.H."/>
        </authorList>
    </citation>
    <scope>NUCLEOTIDE SEQUENCE</scope>
    <source>
        <strain evidence="2">20211129_DDA</strain>
        <tissue evidence="2">Liver</tissue>
    </source>
</reference>
<evidence type="ECO:0000256" key="1">
    <source>
        <dbReference type="SAM" id="MobiDB-lite"/>
    </source>
</evidence>
<evidence type="ECO:0000313" key="3">
    <source>
        <dbReference type="Proteomes" id="UP001066276"/>
    </source>
</evidence>
<organism evidence="2 3">
    <name type="scientific">Pleurodeles waltl</name>
    <name type="common">Iberian ribbed newt</name>
    <dbReference type="NCBI Taxonomy" id="8319"/>
    <lineage>
        <taxon>Eukaryota</taxon>
        <taxon>Metazoa</taxon>
        <taxon>Chordata</taxon>
        <taxon>Craniata</taxon>
        <taxon>Vertebrata</taxon>
        <taxon>Euteleostomi</taxon>
        <taxon>Amphibia</taxon>
        <taxon>Batrachia</taxon>
        <taxon>Caudata</taxon>
        <taxon>Salamandroidea</taxon>
        <taxon>Salamandridae</taxon>
        <taxon>Pleurodelinae</taxon>
        <taxon>Pleurodeles</taxon>
    </lineage>
</organism>
<evidence type="ECO:0000313" key="2">
    <source>
        <dbReference type="EMBL" id="KAJ1208836.1"/>
    </source>
</evidence>
<accession>A0AAV7W773</accession>
<comment type="caution">
    <text evidence="2">The sequence shown here is derived from an EMBL/GenBank/DDBJ whole genome shotgun (WGS) entry which is preliminary data.</text>
</comment>
<feature type="compositionally biased region" description="Basic and acidic residues" evidence="1">
    <location>
        <begin position="22"/>
        <end position="37"/>
    </location>
</feature>
<dbReference type="EMBL" id="JANPWB010000002">
    <property type="protein sequence ID" value="KAJ1208836.1"/>
    <property type="molecule type" value="Genomic_DNA"/>
</dbReference>